<keyword evidence="4" id="KW-1185">Reference proteome</keyword>
<evidence type="ECO:0000259" key="2">
    <source>
        <dbReference type="Pfam" id="PF13843"/>
    </source>
</evidence>
<evidence type="ECO:0000256" key="1">
    <source>
        <dbReference type="SAM" id="MobiDB-lite"/>
    </source>
</evidence>
<dbReference type="AlphaFoldDB" id="A0AAV1GBE0"/>
<protein>
    <submittedName>
        <fullName evidence="3">PiggyBac transposable element-derived protein 4-like</fullName>
    </submittedName>
</protein>
<feature type="domain" description="PiggyBac transposable element-derived protein" evidence="2">
    <location>
        <begin position="79"/>
        <end position="315"/>
    </location>
</feature>
<feature type="region of interest" description="Disordered" evidence="1">
    <location>
        <begin position="1"/>
        <end position="31"/>
    </location>
</feature>
<proteinExistence type="predicted"/>
<feature type="compositionally biased region" description="Acidic residues" evidence="1">
    <location>
        <begin position="1"/>
        <end position="24"/>
    </location>
</feature>
<evidence type="ECO:0000313" key="4">
    <source>
        <dbReference type="Proteomes" id="UP001178508"/>
    </source>
</evidence>
<dbReference type="EMBL" id="OY660876">
    <property type="protein sequence ID" value="CAJ1069999.1"/>
    <property type="molecule type" value="Genomic_DNA"/>
</dbReference>
<reference evidence="3" key="1">
    <citation type="submission" date="2023-08" db="EMBL/GenBank/DDBJ databases">
        <authorList>
            <person name="Alioto T."/>
            <person name="Alioto T."/>
            <person name="Gomez Garrido J."/>
        </authorList>
    </citation>
    <scope>NUCLEOTIDE SEQUENCE</scope>
</reference>
<name>A0AAV1GBE0_XYRNO</name>
<organism evidence="3 4">
    <name type="scientific">Xyrichtys novacula</name>
    <name type="common">Pearly razorfish</name>
    <name type="synonym">Hemipteronotus novacula</name>
    <dbReference type="NCBI Taxonomy" id="13765"/>
    <lineage>
        <taxon>Eukaryota</taxon>
        <taxon>Metazoa</taxon>
        <taxon>Chordata</taxon>
        <taxon>Craniata</taxon>
        <taxon>Vertebrata</taxon>
        <taxon>Euteleostomi</taxon>
        <taxon>Actinopterygii</taxon>
        <taxon>Neopterygii</taxon>
        <taxon>Teleostei</taxon>
        <taxon>Neoteleostei</taxon>
        <taxon>Acanthomorphata</taxon>
        <taxon>Eupercaria</taxon>
        <taxon>Labriformes</taxon>
        <taxon>Labridae</taxon>
        <taxon>Xyrichtys</taxon>
    </lineage>
</organism>
<dbReference type="Proteomes" id="UP001178508">
    <property type="component" value="Chromosome 13"/>
</dbReference>
<gene>
    <name evidence="3" type="ORF">XNOV1_A009186</name>
</gene>
<sequence length="317" mass="36761">MEDAFDPENQENSDEDEDDEEMEVEGGVPKAGMISKNGLTWSRTAEETLRYLPPAIPHPGITRHAAARIKVLDDTLWFFLTEEIIQILVLETNREGRLNDENWRITDVTEIRAFIGLLSLAGLHRARHEATVNLWGEDTGRPIFRATMSRKRFDELCINLRFDNRETRRPHDKFAPIRNLWQRWVDRLHMGHNLGENICIDEQLVSFHGHWSFKQYMPQKPAKYGLKLWVLCNVNTSYAWKMIPYLGKEASAAHRRQEGKEVVLELTEGLSGHTITVDNFFTSYDLAMQLQRRKLALVGTIRRNKPEIPSQLTNTRG</sequence>
<dbReference type="PANTHER" id="PTHR46599:SF6">
    <property type="entry name" value="DUAL SPECIFICITY PHOSPHATASE 26"/>
    <property type="match status" value="1"/>
</dbReference>
<dbReference type="InterPro" id="IPR029526">
    <property type="entry name" value="PGBD"/>
</dbReference>
<dbReference type="Pfam" id="PF13843">
    <property type="entry name" value="DDE_Tnp_1_7"/>
    <property type="match status" value="1"/>
</dbReference>
<accession>A0AAV1GBE0</accession>
<evidence type="ECO:0000313" key="3">
    <source>
        <dbReference type="EMBL" id="CAJ1069999.1"/>
    </source>
</evidence>
<dbReference type="PANTHER" id="PTHR46599">
    <property type="entry name" value="PIGGYBAC TRANSPOSABLE ELEMENT-DERIVED PROTEIN 4"/>
    <property type="match status" value="1"/>
</dbReference>